<accession>A0A183DCK2</accession>
<reference evidence="1 2" key="2">
    <citation type="submission" date="2018-11" db="EMBL/GenBank/DDBJ databases">
        <authorList>
            <consortium name="Pathogen Informatics"/>
        </authorList>
    </citation>
    <scope>NUCLEOTIDE SEQUENCE [LARGE SCALE GENOMIC DNA]</scope>
</reference>
<dbReference type="EMBL" id="UYRT01015157">
    <property type="protein sequence ID" value="VDK54761.1"/>
    <property type="molecule type" value="Genomic_DNA"/>
</dbReference>
<evidence type="ECO:0000313" key="1">
    <source>
        <dbReference type="EMBL" id="VDK54761.1"/>
    </source>
</evidence>
<name>A0A183DCK2_9BILA</name>
<dbReference type="AlphaFoldDB" id="A0A183DCK2"/>
<sequence>MSLRKPNPDNGSLVEENFVEGRAAIVRSVHRTTVPRGTKQLLEQTKARTPDSSPFWLLVASLQRFVAVHHVLPVSGSLPDMISDTERYVALATKFKQKANDDANEVHFLSF</sequence>
<protein>
    <submittedName>
        <fullName evidence="1 3">Uncharacterized protein</fullName>
    </submittedName>
</protein>
<dbReference type="InterPro" id="IPR035985">
    <property type="entry name" value="Ubiquitin-activating_enz"/>
</dbReference>
<dbReference type="OrthoDB" id="1708823at2759"/>
<dbReference type="SUPFAM" id="SSF69572">
    <property type="entry name" value="Activating enzymes of the ubiquitin-like proteins"/>
    <property type="match status" value="1"/>
</dbReference>
<dbReference type="Proteomes" id="UP000271098">
    <property type="component" value="Unassembled WGS sequence"/>
</dbReference>
<reference evidence="3" key="1">
    <citation type="submission" date="2016-06" db="UniProtKB">
        <authorList>
            <consortium name="WormBaseParasite"/>
        </authorList>
    </citation>
    <scope>IDENTIFICATION</scope>
</reference>
<evidence type="ECO:0000313" key="2">
    <source>
        <dbReference type="Proteomes" id="UP000271098"/>
    </source>
</evidence>
<gene>
    <name evidence="1" type="ORF">GPUH_LOCUS6444</name>
</gene>
<keyword evidence="2" id="KW-1185">Reference proteome</keyword>
<dbReference type="WBParaSite" id="GPUH_0000645201-mRNA-1">
    <property type="protein sequence ID" value="GPUH_0000645201-mRNA-1"/>
    <property type="gene ID" value="GPUH_0000645201"/>
</dbReference>
<proteinExistence type="predicted"/>
<evidence type="ECO:0000313" key="3">
    <source>
        <dbReference type="WBParaSite" id="GPUH_0000645201-mRNA-1"/>
    </source>
</evidence>
<dbReference type="GO" id="GO:0008641">
    <property type="term" value="F:ubiquitin-like modifier activating enzyme activity"/>
    <property type="evidence" value="ECO:0007669"/>
    <property type="project" value="InterPro"/>
</dbReference>
<organism evidence="3">
    <name type="scientific">Gongylonema pulchrum</name>
    <dbReference type="NCBI Taxonomy" id="637853"/>
    <lineage>
        <taxon>Eukaryota</taxon>
        <taxon>Metazoa</taxon>
        <taxon>Ecdysozoa</taxon>
        <taxon>Nematoda</taxon>
        <taxon>Chromadorea</taxon>
        <taxon>Rhabditida</taxon>
        <taxon>Spirurina</taxon>
        <taxon>Spiruromorpha</taxon>
        <taxon>Spiruroidea</taxon>
        <taxon>Gongylonematidae</taxon>
        <taxon>Gongylonema</taxon>
    </lineage>
</organism>